<dbReference type="RefSeq" id="WP_323281196.1">
    <property type="nucleotide sequence ID" value="NZ_JAYGGQ010000025.1"/>
</dbReference>
<keyword evidence="6 7" id="KW-0472">Membrane</keyword>
<evidence type="ECO:0000256" key="7">
    <source>
        <dbReference type="RuleBase" id="RU363032"/>
    </source>
</evidence>
<feature type="transmembrane region" description="Helical" evidence="7">
    <location>
        <begin position="280"/>
        <end position="299"/>
    </location>
</feature>
<comment type="similarity">
    <text evidence="7">Belongs to the binding-protein-dependent transport system permease family.</text>
</comment>
<dbReference type="InterPro" id="IPR035906">
    <property type="entry name" value="MetI-like_sf"/>
</dbReference>
<evidence type="ECO:0000256" key="6">
    <source>
        <dbReference type="ARBA" id="ARBA00023136"/>
    </source>
</evidence>
<keyword evidence="4 7" id="KW-0812">Transmembrane</keyword>
<proteinExistence type="inferred from homology"/>
<evidence type="ECO:0000256" key="5">
    <source>
        <dbReference type="ARBA" id="ARBA00022989"/>
    </source>
</evidence>
<feature type="region of interest" description="Disordered" evidence="8">
    <location>
        <begin position="317"/>
        <end position="347"/>
    </location>
</feature>
<keyword evidence="2 7" id="KW-0813">Transport</keyword>
<evidence type="ECO:0000259" key="9">
    <source>
        <dbReference type="PROSITE" id="PS50928"/>
    </source>
</evidence>
<dbReference type="Proteomes" id="UP001304769">
    <property type="component" value="Unassembled WGS sequence"/>
</dbReference>
<evidence type="ECO:0000256" key="2">
    <source>
        <dbReference type="ARBA" id="ARBA00022448"/>
    </source>
</evidence>
<feature type="transmembrane region" description="Helical" evidence="7">
    <location>
        <begin position="238"/>
        <end position="260"/>
    </location>
</feature>
<feature type="transmembrane region" description="Helical" evidence="7">
    <location>
        <begin position="12"/>
        <end position="33"/>
    </location>
</feature>
<comment type="subcellular location">
    <subcellularLocation>
        <location evidence="1 7">Cell membrane</location>
        <topology evidence="1 7">Multi-pass membrane protein</topology>
    </subcellularLocation>
</comment>
<dbReference type="InterPro" id="IPR000515">
    <property type="entry name" value="MetI-like"/>
</dbReference>
<comment type="caution">
    <text evidence="10">The sequence shown here is derived from an EMBL/GenBank/DDBJ whole genome shotgun (WGS) entry which is preliminary data.</text>
</comment>
<evidence type="ECO:0000256" key="8">
    <source>
        <dbReference type="SAM" id="MobiDB-lite"/>
    </source>
</evidence>
<feature type="transmembrane region" description="Helical" evidence="7">
    <location>
        <begin position="141"/>
        <end position="166"/>
    </location>
</feature>
<evidence type="ECO:0000256" key="3">
    <source>
        <dbReference type="ARBA" id="ARBA00022475"/>
    </source>
</evidence>
<organism evidence="10 11">
    <name type="scientific">Sinomonas terricola</name>
    <dbReference type="NCBI Taxonomy" id="3110330"/>
    <lineage>
        <taxon>Bacteria</taxon>
        <taxon>Bacillati</taxon>
        <taxon>Actinomycetota</taxon>
        <taxon>Actinomycetes</taxon>
        <taxon>Micrococcales</taxon>
        <taxon>Micrococcaceae</taxon>
        <taxon>Sinomonas</taxon>
    </lineage>
</organism>
<dbReference type="EMBL" id="JAYGGQ010000025">
    <property type="protein sequence ID" value="MEA5457284.1"/>
    <property type="molecule type" value="Genomic_DNA"/>
</dbReference>
<gene>
    <name evidence="10" type="ORF">SPF06_21415</name>
</gene>
<dbReference type="PANTHER" id="PTHR43163">
    <property type="entry name" value="DIPEPTIDE TRANSPORT SYSTEM PERMEASE PROTEIN DPPB-RELATED"/>
    <property type="match status" value="1"/>
</dbReference>
<protein>
    <submittedName>
        <fullName evidence="10">ABC transporter permease</fullName>
    </submittedName>
</protein>
<feature type="domain" description="ABC transmembrane type-1" evidence="9">
    <location>
        <begin position="102"/>
        <end position="299"/>
    </location>
</feature>
<dbReference type="Pfam" id="PF00528">
    <property type="entry name" value="BPD_transp_1"/>
    <property type="match status" value="1"/>
</dbReference>
<feature type="transmembrane region" description="Helical" evidence="7">
    <location>
        <begin position="178"/>
        <end position="199"/>
    </location>
</feature>
<dbReference type="PANTHER" id="PTHR43163:SF6">
    <property type="entry name" value="DIPEPTIDE TRANSPORT SYSTEM PERMEASE PROTEIN DPPB-RELATED"/>
    <property type="match status" value="1"/>
</dbReference>
<accession>A0ABU5TC68</accession>
<evidence type="ECO:0000313" key="10">
    <source>
        <dbReference type="EMBL" id="MEA5457284.1"/>
    </source>
</evidence>
<evidence type="ECO:0000256" key="1">
    <source>
        <dbReference type="ARBA" id="ARBA00004651"/>
    </source>
</evidence>
<dbReference type="Gene3D" id="1.10.3720.10">
    <property type="entry name" value="MetI-like"/>
    <property type="match status" value="1"/>
</dbReference>
<keyword evidence="11" id="KW-1185">Reference proteome</keyword>
<keyword evidence="5 7" id="KW-1133">Transmembrane helix</keyword>
<keyword evidence="3" id="KW-1003">Cell membrane</keyword>
<feature type="transmembrane region" description="Helical" evidence="7">
    <location>
        <begin position="106"/>
        <end position="129"/>
    </location>
</feature>
<evidence type="ECO:0000313" key="11">
    <source>
        <dbReference type="Proteomes" id="UP001304769"/>
    </source>
</evidence>
<evidence type="ECO:0000256" key="4">
    <source>
        <dbReference type="ARBA" id="ARBA00022692"/>
    </source>
</evidence>
<feature type="compositionally biased region" description="Basic residues" evidence="8">
    <location>
        <begin position="318"/>
        <end position="327"/>
    </location>
</feature>
<name>A0ABU5TC68_9MICC</name>
<dbReference type="SUPFAM" id="SSF161098">
    <property type="entry name" value="MetI-like"/>
    <property type="match status" value="1"/>
</dbReference>
<reference evidence="10 11" key="1">
    <citation type="submission" date="2023-12" db="EMBL/GenBank/DDBJ databases">
        <title>Sinomonas terricola sp. nov, isolated from litchi orchard soil in Guangdong, PR China.</title>
        <authorList>
            <person name="Jiaxin W."/>
            <person name="Yang Z."/>
            <person name="Honghui Z."/>
        </authorList>
    </citation>
    <scope>NUCLEOTIDE SEQUENCE [LARGE SCALE GENOMIC DNA]</scope>
    <source>
        <strain evidence="10 11">JGH33</strain>
    </source>
</reference>
<sequence>MSNVIRYAVGRVVRLVLSLFAVSLITFGMLQLVPGTFAQLSALSATSLGSTSGQTDVEATHVSDPAAWLQYVTFMRGFLVWNMGPSYKYPQNSVESLIGEALPVSLTLATLAIIVTLLLAVPIGVIAALRKGRLADTGTMFVLTLLQALPGYLFALLLVLVFSVWLRVLPLSGWESPANLVIPVIALAAYPTAILARYVRSSMLESLREEYVVAALAKGGKPGTVVVRHVLRNSLIPLVTAVGPIFASLTIGTVFVEVLLGIPGIGRLFTLAARTRDMPLLMATTLVFALILMLVNLLVDLTYGLLDPRIRHAEQASQRRRLVRRRPERAAPASAGLSVSAIQGERP</sequence>
<dbReference type="CDD" id="cd06261">
    <property type="entry name" value="TM_PBP2"/>
    <property type="match status" value="1"/>
</dbReference>
<dbReference type="PROSITE" id="PS50928">
    <property type="entry name" value="ABC_TM1"/>
    <property type="match status" value="1"/>
</dbReference>